<feature type="transmembrane region" description="Helical" evidence="1">
    <location>
        <begin position="6"/>
        <end position="23"/>
    </location>
</feature>
<accession>A0AAD2WEQ6</accession>
<evidence type="ECO:0000313" key="2">
    <source>
        <dbReference type="EMBL" id="ENY79828.1"/>
    </source>
</evidence>
<keyword evidence="1" id="KW-1133">Transmembrane helix</keyword>
<dbReference type="Proteomes" id="UP000013237">
    <property type="component" value="Unassembled WGS sequence"/>
</dbReference>
<dbReference type="EMBL" id="APBQ01000001">
    <property type="protein sequence ID" value="ENY79828.1"/>
    <property type="molecule type" value="Genomic_DNA"/>
</dbReference>
<organism evidence="2 3">
    <name type="scientific">Pseudomonas putida TRO1</name>
    <dbReference type="NCBI Taxonomy" id="1227924"/>
    <lineage>
        <taxon>Bacteria</taxon>
        <taxon>Pseudomonadati</taxon>
        <taxon>Pseudomonadota</taxon>
        <taxon>Gammaproteobacteria</taxon>
        <taxon>Pseudomonadales</taxon>
        <taxon>Pseudomonadaceae</taxon>
        <taxon>Pseudomonas</taxon>
    </lineage>
</organism>
<keyword evidence="1" id="KW-0472">Membrane</keyword>
<reference evidence="2 3" key="1">
    <citation type="submission" date="2013-02" db="EMBL/GenBank/DDBJ databases">
        <title>Insights into the proteome of triclosan-resistant Pseudomonas putida TRO1, isolated from activated sludge.</title>
        <authorList>
            <person name="Lolas I.B."/>
            <person name="Almeida B."/>
            <person name="Starnawski P.M."/>
            <person name="Soenderkaer M."/>
            <person name="Nielsen K.L."/>
            <person name="Nielsen J.L."/>
        </authorList>
    </citation>
    <scope>NUCLEOTIDE SEQUENCE [LARGE SCALE GENOMIC DNA]</scope>
    <source>
        <strain evidence="2 3">TRO1</strain>
    </source>
</reference>
<evidence type="ECO:0000313" key="3">
    <source>
        <dbReference type="Proteomes" id="UP000013237"/>
    </source>
</evidence>
<sequence>MLARLVLGAFWLGLALTAIIIIFEDDALEKWCKRSTYRIDKKSSTFTEEEELANLHSAFSEVL</sequence>
<comment type="caution">
    <text evidence="2">The sequence shown here is derived from an EMBL/GenBank/DDBJ whole genome shotgun (WGS) entry which is preliminary data.</text>
</comment>
<name>A0AAD2WEQ6_PSEPU</name>
<protein>
    <submittedName>
        <fullName evidence="2">Uncharacterized protein</fullName>
    </submittedName>
</protein>
<dbReference type="AlphaFoldDB" id="A0AAD2WEQ6"/>
<evidence type="ECO:0000256" key="1">
    <source>
        <dbReference type="SAM" id="Phobius"/>
    </source>
</evidence>
<proteinExistence type="predicted"/>
<gene>
    <name evidence="2" type="ORF">C206_00010</name>
</gene>
<keyword evidence="1" id="KW-0812">Transmembrane</keyword>